<dbReference type="EMBL" id="NGKC01000004">
    <property type="protein sequence ID" value="RSU12992.1"/>
    <property type="molecule type" value="Genomic_DNA"/>
</dbReference>
<dbReference type="PANTHER" id="PTHR13355">
    <property type="entry name" value="GLUCOSAMINE 6-PHOSPHATE N-ACETYLTRANSFERASE"/>
    <property type="match status" value="1"/>
</dbReference>
<dbReference type="CDD" id="cd04301">
    <property type="entry name" value="NAT_SF"/>
    <property type="match status" value="1"/>
</dbReference>
<protein>
    <submittedName>
        <fullName evidence="2">GNAT family N-acetyltransferase</fullName>
    </submittedName>
</protein>
<gene>
    <name evidence="2" type="ORF">CBF27_05140</name>
</gene>
<name>A0A430AY49_9ENTE</name>
<evidence type="ECO:0000259" key="1">
    <source>
        <dbReference type="PROSITE" id="PS51186"/>
    </source>
</evidence>
<dbReference type="GO" id="GO:0008080">
    <property type="term" value="F:N-acetyltransferase activity"/>
    <property type="evidence" value="ECO:0007669"/>
    <property type="project" value="TreeGrafter"/>
</dbReference>
<dbReference type="InterPro" id="IPR039143">
    <property type="entry name" value="GNPNAT1-like"/>
</dbReference>
<organism evidence="2 3">
    <name type="scientific">Vagococcus acidifermentans</name>
    <dbReference type="NCBI Taxonomy" id="564710"/>
    <lineage>
        <taxon>Bacteria</taxon>
        <taxon>Bacillati</taxon>
        <taxon>Bacillota</taxon>
        <taxon>Bacilli</taxon>
        <taxon>Lactobacillales</taxon>
        <taxon>Enterococcaceae</taxon>
        <taxon>Vagococcus</taxon>
    </lineage>
</organism>
<dbReference type="InterPro" id="IPR016181">
    <property type="entry name" value="Acyl_CoA_acyltransferase"/>
</dbReference>
<sequence length="144" mass="16961">MRCFFGNEKWLQAASYYLRMLVFVQEQHISPKAEFDRLDTDQTNYIVIYHRQEPVATGRYQQDDPLTVRPDRLCVKKNWRNRGLGRRIVTELERIGRRNGCRVSRIHGEKTAVAFYEKCGYQVVSDDFIEDGIICVKLEKQLSA</sequence>
<dbReference type="SUPFAM" id="SSF55729">
    <property type="entry name" value="Acyl-CoA N-acyltransferases (Nat)"/>
    <property type="match status" value="1"/>
</dbReference>
<accession>A0A430AY49</accession>
<reference evidence="2 3" key="1">
    <citation type="submission" date="2017-05" db="EMBL/GenBank/DDBJ databases">
        <title>Vagococcus spp. assemblies.</title>
        <authorList>
            <person name="Gulvik C.A."/>
        </authorList>
    </citation>
    <scope>NUCLEOTIDE SEQUENCE [LARGE SCALE GENOMIC DNA]</scope>
    <source>
        <strain evidence="2 3">LMG 24798</strain>
    </source>
</reference>
<dbReference type="AlphaFoldDB" id="A0A430AY49"/>
<dbReference type="Pfam" id="PF13673">
    <property type="entry name" value="Acetyltransf_10"/>
    <property type="match status" value="1"/>
</dbReference>
<comment type="caution">
    <text evidence="2">The sequence shown here is derived from an EMBL/GenBank/DDBJ whole genome shotgun (WGS) entry which is preliminary data.</text>
</comment>
<keyword evidence="2" id="KW-0808">Transferase</keyword>
<keyword evidence="3" id="KW-1185">Reference proteome</keyword>
<feature type="domain" description="N-acetyltransferase" evidence="1">
    <location>
        <begin position="1"/>
        <end position="143"/>
    </location>
</feature>
<dbReference type="InterPro" id="IPR000182">
    <property type="entry name" value="GNAT_dom"/>
</dbReference>
<evidence type="ECO:0000313" key="2">
    <source>
        <dbReference type="EMBL" id="RSU12992.1"/>
    </source>
</evidence>
<dbReference type="PROSITE" id="PS51186">
    <property type="entry name" value="GNAT"/>
    <property type="match status" value="1"/>
</dbReference>
<proteinExistence type="predicted"/>
<dbReference type="Gene3D" id="3.40.630.30">
    <property type="match status" value="1"/>
</dbReference>
<dbReference type="Proteomes" id="UP000286773">
    <property type="component" value="Unassembled WGS sequence"/>
</dbReference>
<evidence type="ECO:0000313" key="3">
    <source>
        <dbReference type="Proteomes" id="UP000286773"/>
    </source>
</evidence>